<evidence type="ECO:0000313" key="2">
    <source>
        <dbReference type="EMBL" id="OQV15615.1"/>
    </source>
</evidence>
<proteinExistence type="predicted"/>
<feature type="transmembrane region" description="Helical" evidence="1">
    <location>
        <begin position="263"/>
        <end position="281"/>
    </location>
</feature>
<evidence type="ECO:0008006" key="4">
    <source>
        <dbReference type="Google" id="ProtNLM"/>
    </source>
</evidence>
<accession>A0A1W0WK80</accession>
<feature type="transmembrane region" description="Helical" evidence="1">
    <location>
        <begin position="96"/>
        <end position="118"/>
    </location>
</feature>
<protein>
    <recommendedName>
        <fullName evidence="4">EamA domain-containing protein</fullName>
    </recommendedName>
</protein>
<feature type="transmembrane region" description="Helical" evidence="1">
    <location>
        <begin position="301"/>
        <end position="320"/>
    </location>
</feature>
<feature type="transmembrane region" description="Helical" evidence="1">
    <location>
        <begin position="200"/>
        <end position="219"/>
    </location>
</feature>
<dbReference type="InterPro" id="IPR026505">
    <property type="entry name" value="Solute_c_fam_35_mem_F3/F4"/>
</dbReference>
<name>A0A1W0WK80_HYPEX</name>
<keyword evidence="3" id="KW-1185">Reference proteome</keyword>
<feature type="transmembrane region" description="Helical" evidence="1">
    <location>
        <begin position="175"/>
        <end position="195"/>
    </location>
</feature>
<feature type="transmembrane region" description="Helical" evidence="1">
    <location>
        <begin position="149"/>
        <end position="169"/>
    </location>
</feature>
<dbReference type="Proteomes" id="UP000192578">
    <property type="component" value="Unassembled WGS sequence"/>
</dbReference>
<dbReference type="EMBL" id="MTYJ01000086">
    <property type="protein sequence ID" value="OQV15615.1"/>
    <property type="molecule type" value="Genomic_DNA"/>
</dbReference>
<keyword evidence="1" id="KW-0812">Transmembrane</keyword>
<dbReference type="AlphaFoldDB" id="A0A1W0WK80"/>
<gene>
    <name evidence="2" type="ORF">BV898_10204</name>
</gene>
<feature type="transmembrane region" description="Helical" evidence="1">
    <location>
        <begin position="353"/>
        <end position="373"/>
    </location>
</feature>
<keyword evidence="1" id="KW-0472">Membrane</keyword>
<dbReference type="PANTHER" id="PTHR19346:SF4">
    <property type="entry name" value="SUGAR PHOSPHATE TRANSPORTER DOMAIN-CONTAINING PROTEIN"/>
    <property type="match status" value="1"/>
</dbReference>
<organism evidence="2 3">
    <name type="scientific">Hypsibius exemplaris</name>
    <name type="common">Freshwater tardigrade</name>
    <dbReference type="NCBI Taxonomy" id="2072580"/>
    <lineage>
        <taxon>Eukaryota</taxon>
        <taxon>Metazoa</taxon>
        <taxon>Ecdysozoa</taxon>
        <taxon>Tardigrada</taxon>
        <taxon>Eutardigrada</taxon>
        <taxon>Parachela</taxon>
        <taxon>Hypsibioidea</taxon>
        <taxon>Hypsibiidae</taxon>
        <taxon>Hypsibius</taxon>
    </lineage>
</organism>
<evidence type="ECO:0000313" key="3">
    <source>
        <dbReference type="Proteomes" id="UP000192578"/>
    </source>
</evidence>
<dbReference type="OrthoDB" id="10062838at2759"/>
<reference evidence="3" key="1">
    <citation type="submission" date="2017-01" db="EMBL/GenBank/DDBJ databases">
        <title>Comparative genomics of anhydrobiosis in the tardigrade Hypsibius dujardini.</title>
        <authorList>
            <person name="Yoshida Y."/>
            <person name="Koutsovoulos G."/>
            <person name="Laetsch D."/>
            <person name="Stevens L."/>
            <person name="Kumar S."/>
            <person name="Horikawa D."/>
            <person name="Ishino K."/>
            <person name="Komine S."/>
            <person name="Tomita M."/>
            <person name="Blaxter M."/>
            <person name="Arakawa K."/>
        </authorList>
    </citation>
    <scope>NUCLEOTIDE SEQUENCE [LARGE SCALE GENOMIC DNA]</scope>
    <source>
        <strain evidence="3">Z151</strain>
    </source>
</reference>
<comment type="caution">
    <text evidence="2">The sequence shown here is derived from an EMBL/GenBank/DDBJ whole genome shotgun (WGS) entry which is preliminary data.</text>
</comment>
<evidence type="ECO:0000256" key="1">
    <source>
        <dbReference type="SAM" id="Phobius"/>
    </source>
</evidence>
<keyword evidence="1" id="KW-1133">Transmembrane helix</keyword>
<dbReference type="PANTHER" id="PTHR19346">
    <property type="entry name" value="SUGAR PHOSPHATE TRANSPORTER DOMAIN-CONTAINING PROTEIN"/>
    <property type="match status" value="1"/>
</dbReference>
<sequence>MSVSFTVSKTGEKENHKEIEIKLNQLQPNPPPQSKKPWLLASIVLILEVAGAVGEAQLTALGFKLSESFNVTVGNETTITPGRSFEAPYFYTLARFIARSTAFPILFVGMWIFSLVSAKSFSPKGFFRHCSTPAGPGPSGITPLGMVRLFALPTIFAITTGVGYIVALVYVAPSITSACFSTGVAMSYILSIFFLKHPHLIIKTVFVLVSFGGVAMVAYETTTDPLASDAWIGILAVMLSTISLSLHQLFYSKSFPNADSFQSAFIVSVIFLCAALIYWPVPLAMKLSGNEVWQWSDIPWGYLIGGLMCSLSVAFLYGYGLALSTPFFMSLGELLNLALAGIVDHFARGVSIGPYQISGFAIIGFSFFVLLLPDRILAVSYIREQFTSFRSGKRVNSVTPHIGTRLHTTESKKNLVGSGESTASLAPAS</sequence>
<feature type="transmembrane region" description="Helical" evidence="1">
    <location>
        <begin position="231"/>
        <end position="251"/>
    </location>
</feature>